<dbReference type="Pfam" id="PF00593">
    <property type="entry name" value="TonB_dep_Rec_b-barrel"/>
    <property type="match status" value="1"/>
</dbReference>
<evidence type="ECO:0000256" key="8">
    <source>
        <dbReference type="ARBA" id="ARBA00023237"/>
    </source>
</evidence>
<evidence type="ECO:0000256" key="5">
    <source>
        <dbReference type="ARBA" id="ARBA00023077"/>
    </source>
</evidence>
<keyword evidence="8" id="KW-0998">Cell outer membrane</keyword>
<dbReference type="GO" id="GO:0044718">
    <property type="term" value="P:siderophore transmembrane transport"/>
    <property type="evidence" value="ECO:0007669"/>
    <property type="project" value="TreeGrafter"/>
</dbReference>
<evidence type="ECO:0000256" key="2">
    <source>
        <dbReference type="ARBA" id="ARBA00022448"/>
    </source>
</evidence>
<dbReference type="AlphaFoldDB" id="X0W2J9"/>
<evidence type="ECO:0000256" key="1">
    <source>
        <dbReference type="ARBA" id="ARBA00004571"/>
    </source>
</evidence>
<evidence type="ECO:0000259" key="9">
    <source>
        <dbReference type="Pfam" id="PF00593"/>
    </source>
</evidence>
<dbReference type="PROSITE" id="PS52016">
    <property type="entry name" value="TONB_DEPENDENT_REC_3"/>
    <property type="match status" value="1"/>
</dbReference>
<protein>
    <recommendedName>
        <fullName evidence="9">TonB-dependent receptor-like beta-barrel domain-containing protein</fullName>
    </recommendedName>
</protein>
<keyword evidence="5" id="KW-0798">TonB box</keyword>
<organism evidence="10">
    <name type="scientific">marine sediment metagenome</name>
    <dbReference type="NCBI Taxonomy" id="412755"/>
    <lineage>
        <taxon>unclassified sequences</taxon>
        <taxon>metagenomes</taxon>
        <taxon>ecological metagenomes</taxon>
    </lineage>
</organism>
<keyword evidence="7" id="KW-0675">Receptor</keyword>
<proteinExistence type="predicted"/>
<keyword evidence="6" id="KW-0472">Membrane</keyword>
<feature type="non-terminal residue" evidence="10">
    <location>
        <position position="1"/>
    </location>
</feature>
<dbReference type="InterPro" id="IPR036942">
    <property type="entry name" value="Beta-barrel_TonB_sf"/>
</dbReference>
<keyword evidence="3" id="KW-0812">Transmembrane</keyword>
<sequence length="258" mass="29640">QEATYKSQISPRIAVSHPITDRDIIRFSYGHYFQRPDGYYLYRNLNYQSLTKTGNYAGNPNLVPEKTVAYEVGIEHLLTNDIKFSVNGYYKDVTNLMNNYKYILKNFYGREVRIFVNADYGNMKGLEFSFIKRLGYFWGGSMNYTFSIAKGRSSSTTSGAGAFDSERRINVLNFDQTHTVNANITFRTPDRFGKLWGNWLANFQYAYGSGLPYSSYGTGKINDLRMPSTTNTDLRVSKQIEIANTTLSVYMDIFNLFN</sequence>
<comment type="caution">
    <text evidence="10">The sequence shown here is derived from an EMBL/GenBank/DDBJ whole genome shotgun (WGS) entry which is preliminary data.</text>
</comment>
<dbReference type="EMBL" id="BARS01035467">
    <property type="protein sequence ID" value="GAG18863.1"/>
    <property type="molecule type" value="Genomic_DNA"/>
</dbReference>
<gene>
    <name evidence="10" type="ORF">S01H1_54642</name>
</gene>
<evidence type="ECO:0000256" key="3">
    <source>
        <dbReference type="ARBA" id="ARBA00022692"/>
    </source>
</evidence>
<keyword evidence="4" id="KW-0732">Signal</keyword>
<dbReference type="PANTHER" id="PTHR30069:SF29">
    <property type="entry name" value="HEMOGLOBIN AND HEMOGLOBIN-HAPTOGLOBIN-BINDING PROTEIN 1-RELATED"/>
    <property type="match status" value="1"/>
</dbReference>
<dbReference type="Gene3D" id="2.40.170.20">
    <property type="entry name" value="TonB-dependent receptor, beta-barrel domain"/>
    <property type="match status" value="1"/>
</dbReference>
<dbReference type="SUPFAM" id="SSF56935">
    <property type="entry name" value="Porins"/>
    <property type="match status" value="1"/>
</dbReference>
<feature type="non-terminal residue" evidence="10">
    <location>
        <position position="258"/>
    </location>
</feature>
<dbReference type="GO" id="GO:0009279">
    <property type="term" value="C:cell outer membrane"/>
    <property type="evidence" value="ECO:0007669"/>
    <property type="project" value="UniProtKB-SubCell"/>
</dbReference>
<name>X0W2J9_9ZZZZ</name>
<evidence type="ECO:0000256" key="7">
    <source>
        <dbReference type="ARBA" id="ARBA00023170"/>
    </source>
</evidence>
<dbReference type="PANTHER" id="PTHR30069">
    <property type="entry name" value="TONB-DEPENDENT OUTER MEMBRANE RECEPTOR"/>
    <property type="match status" value="1"/>
</dbReference>
<comment type="subcellular location">
    <subcellularLocation>
        <location evidence="1">Cell outer membrane</location>
        <topology evidence="1">Multi-pass membrane protein</topology>
    </subcellularLocation>
</comment>
<accession>X0W2J9</accession>
<evidence type="ECO:0000313" key="10">
    <source>
        <dbReference type="EMBL" id="GAG18863.1"/>
    </source>
</evidence>
<dbReference type="InterPro" id="IPR000531">
    <property type="entry name" value="Beta-barrel_TonB"/>
</dbReference>
<feature type="domain" description="TonB-dependent receptor-like beta-barrel" evidence="9">
    <location>
        <begin position="7"/>
        <end position="256"/>
    </location>
</feature>
<keyword evidence="2" id="KW-0813">Transport</keyword>
<reference evidence="10" key="1">
    <citation type="journal article" date="2014" name="Front. Microbiol.">
        <title>High frequency of phylogenetically diverse reductive dehalogenase-homologous genes in deep subseafloor sedimentary metagenomes.</title>
        <authorList>
            <person name="Kawai M."/>
            <person name="Futagami T."/>
            <person name="Toyoda A."/>
            <person name="Takaki Y."/>
            <person name="Nishi S."/>
            <person name="Hori S."/>
            <person name="Arai W."/>
            <person name="Tsubouchi T."/>
            <person name="Morono Y."/>
            <person name="Uchiyama I."/>
            <person name="Ito T."/>
            <person name="Fujiyama A."/>
            <person name="Inagaki F."/>
            <person name="Takami H."/>
        </authorList>
    </citation>
    <scope>NUCLEOTIDE SEQUENCE</scope>
    <source>
        <strain evidence="10">Expedition CK06-06</strain>
    </source>
</reference>
<dbReference type="InterPro" id="IPR039426">
    <property type="entry name" value="TonB-dep_rcpt-like"/>
</dbReference>
<evidence type="ECO:0000256" key="6">
    <source>
        <dbReference type="ARBA" id="ARBA00023136"/>
    </source>
</evidence>
<evidence type="ECO:0000256" key="4">
    <source>
        <dbReference type="ARBA" id="ARBA00022729"/>
    </source>
</evidence>
<dbReference type="GO" id="GO:0015344">
    <property type="term" value="F:siderophore uptake transmembrane transporter activity"/>
    <property type="evidence" value="ECO:0007669"/>
    <property type="project" value="TreeGrafter"/>
</dbReference>